<dbReference type="SUPFAM" id="SSF101473">
    <property type="entry name" value="DhaL-like"/>
    <property type="match status" value="1"/>
</dbReference>
<proteinExistence type="predicted"/>
<dbReference type="Proteomes" id="UP001596022">
    <property type="component" value="Unassembled WGS sequence"/>
</dbReference>
<dbReference type="EMBL" id="JBHSFW010000003">
    <property type="protein sequence ID" value="MFC4618720.1"/>
    <property type="molecule type" value="Genomic_DNA"/>
</dbReference>
<keyword evidence="5" id="KW-1185">Reference proteome</keyword>
<dbReference type="Pfam" id="PF02734">
    <property type="entry name" value="Dak2"/>
    <property type="match status" value="1"/>
</dbReference>
<dbReference type="EC" id="2.7.1.121" evidence="4"/>
<accession>A0ABV9GN92</accession>
<sequence>MTVDDLKKWIHAAKSRIQENKSYLSDLDQAIGDGDHGTNLARGFEAAWTAIADKNYDDCGALLRDVGMALISKVGGASGPLYGTAFMKMALAAKEKGELTIRDWGCLMHEAAAGIQMRGKAEAGDKTMLDVWAPAGQYFNEHGEDFSWSNWKAFCQSRMAATKGMKAKKGRASYLGSRSIGHLDPGSVSSYYLLSALAECGEDA</sequence>
<evidence type="ECO:0000313" key="4">
    <source>
        <dbReference type="EMBL" id="MFC4618720.1"/>
    </source>
</evidence>
<dbReference type="InterPro" id="IPR050861">
    <property type="entry name" value="Dihydroxyacetone_Kinase"/>
</dbReference>
<dbReference type="GO" id="GO:0047324">
    <property type="term" value="F:phosphoenolpyruvate-glycerone phosphotransferase activity"/>
    <property type="evidence" value="ECO:0007669"/>
    <property type="project" value="UniProtKB-EC"/>
</dbReference>
<dbReference type="NCBIfam" id="TIGR02365">
    <property type="entry name" value="dha_L_ycgS"/>
    <property type="match status" value="1"/>
</dbReference>
<dbReference type="Gene3D" id="1.25.40.340">
    <property type="match status" value="1"/>
</dbReference>
<evidence type="ECO:0000256" key="2">
    <source>
        <dbReference type="ARBA" id="ARBA00022777"/>
    </source>
</evidence>
<organism evidence="4 5">
    <name type="scientific">Camelliibacillus cellulosilyticus</name>
    <dbReference type="NCBI Taxonomy" id="2174486"/>
    <lineage>
        <taxon>Bacteria</taxon>
        <taxon>Bacillati</taxon>
        <taxon>Bacillota</taxon>
        <taxon>Bacilli</taxon>
        <taxon>Bacillales</taxon>
        <taxon>Sporolactobacillaceae</taxon>
        <taxon>Camelliibacillus</taxon>
    </lineage>
</organism>
<evidence type="ECO:0000313" key="5">
    <source>
        <dbReference type="Proteomes" id="UP001596022"/>
    </source>
</evidence>
<dbReference type="PANTHER" id="PTHR28629:SF4">
    <property type="entry name" value="TRIOKINASE_FMN CYCLASE"/>
    <property type="match status" value="1"/>
</dbReference>
<protein>
    <submittedName>
        <fullName evidence="4">Dihydroxyacetone kinase subunit DhaL</fullName>
        <ecNumber evidence="4">2.7.1.121</ecNumber>
    </submittedName>
</protein>
<reference evidence="5" key="1">
    <citation type="journal article" date="2019" name="Int. J. Syst. Evol. Microbiol.">
        <title>The Global Catalogue of Microorganisms (GCM) 10K type strain sequencing project: providing services to taxonomists for standard genome sequencing and annotation.</title>
        <authorList>
            <consortium name="The Broad Institute Genomics Platform"/>
            <consortium name="The Broad Institute Genome Sequencing Center for Infectious Disease"/>
            <person name="Wu L."/>
            <person name="Ma J."/>
        </authorList>
    </citation>
    <scope>NUCLEOTIDE SEQUENCE [LARGE SCALE GENOMIC DNA]</scope>
    <source>
        <strain evidence="5">CGMCC 1.16306</strain>
    </source>
</reference>
<comment type="caution">
    <text evidence="4">The sequence shown here is derived from an EMBL/GenBank/DDBJ whole genome shotgun (WGS) entry which is preliminary data.</text>
</comment>
<dbReference type="InterPro" id="IPR036117">
    <property type="entry name" value="DhaL_dom_sf"/>
</dbReference>
<dbReference type="RefSeq" id="WP_376845784.1">
    <property type="nucleotide sequence ID" value="NZ_JBHSFW010000003.1"/>
</dbReference>
<evidence type="ECO:0000259" key="3">
    <source>
        <dbReference type="PROSITE" id="PS51480"/>
    </source>
</evidence>
<name>A0ABV9GN92_9BACL</name>
<dbReference type="InterPro" id="IPR012737">
    <property type="entry name" value="DhaK_L_YcgS"/>
</dbReference>
<dbReference type="InterPro" id="IPR004007">
    <property type="entry name" value="DhaL_dom"/>
</dbReference>
<dbReference type="SMART" id="SM01120">
    <property type="entry name" value="Dak2"/>
    <property type="match status" value="1"/>
</dbReference>
<dbReference type="PROSITE" id="PS51480">
    <property type="entry name" value="DHAL"/>
    <property type="match status" value="1"/>
</dbReference>
<dbReference type="PANTHER" id="PTHR28629">
    <property type="entry name" value="TRIOKINASE/FMN CYCLASE"/>
    <property type="match status" value="1"/>
</dbReference>
<evidence type="ECO:0000256" key="1">
    <source>
        <dbReference type="ARBA" id="ARBA00022679"/>
    </source>
</evidence>
<keyword evidence="1 4" id="KW-0808">Transferase</keyword>
<feature type="domain" description="DhaL" evidence="3">
    <location>
        <begin position="4"/>
        <end position="199"/>
    </location>
</feature>
<gene>
    <name evidence="4" type="primary">dhaL</name>
    <name evidence="4" type="ORF">ACFO4N_08215</name>
</gene>
<keyword evidence="2 4" id="KW-0418">Kinase</keyword>